<dbReference type="Proteomes" id="UP001164929">
    <property type="component" value="Chromosome 4"/>
</dbReference>
<keyword evidence="2" id="KW-1185">Reference proteome</keyword>
<evidence type="ECO:0000313" key="2">
    <source>
        <dbReference type="Proteomes" id="UP001164929"/>
    </source>
</evidence>
<evidence type="ECO:0000313" key="1">
    <source>
        <dbReference type="EMBL" id="KAJ7001415.1"/>
    </source>
</evidence>
<sequence>MCPCTDLMPSPPQNLKFISKQLNFSKIYLLLPPSSVNNTTAD</sequence>
<reference evidence="1 2" key="1">
    <citation type="journal article" date="2023" name="Mol. Ecol. Resour.">
        <title>Chromosome-level genome assembly of a triploid poplar Populus alba 'Berolinensis'.</title>
        <authorList>
            <person name="Chen S."/>
            <person name="Yu Y."/>
            <person name="Wang X."/>
            <person name="Wang S."/>
            <person name="Zhang T."/>
            <person name="Zhou Y."/>
            <person name="He R."/>
            <person name="Meng N."/>
            <person name="Wang Y."/>
            <person name="Liu W."/>
            <person name="Liu Z."/>
            <person name="Liu J."/>
            <person name="Guo Q."/>
            <person name="Huang H."/>
            <person name="Sederoff R.R."/>
            <person name="Wang G."/>
            <person name="Qu G."/>
            <person name="Chen S."/>
        </authorList>
    </citation>
    <scope>NUCLEOTIDE SEQUENCE [LARGE SCALE GENOMIC DNA]</scope>
    <source>
        <strain evidence="1">SC-2020</strain>
    </source>
</reference>
<dbReference type="EMBL" id="JAQIZT010000004">
    <property type="protein sequence ID" value="KAJ7001415.1"/>
    <property type="molecule type" value="Genomic_DNA"/>
</dbReference>
<dbReference type="AlphaFoldDB" id="A0AAD6W6S3"/>
<comment type="caution">
    <text evidence="1">The sequence shown here is derived from an EMBL/GenBank/DDBJ whole genome shotgun (WGS) entry which is preliminary data.</text>
</comment>
<proteinExistence type="predicted"/>
<name>A0AAD6W6S3_9ROSI</name>
<organism evidence="1 2">
    <name type="scientific">Populus alba x Populus x berolinensis</name>
    <dbReference type="NCBI Taxonomy" id="444605"/>
    <lineage>
        <taxon>Eukaryota</taxon>
        <taxon>Viridiplantae</taxon>
        <taxon>Streptophyta</taxon>
        <taxon>Embryophyta</taxon>
        <taxon>Tracheophyta</taxon>
        <taxon>Spermatophyta</taxon>
        <taxon>Magnoliopsida</taxon>
        <taxon>eudicotyledons</taxon>
        <taxon>Gunneridae</taxon>
        <taxon>Pentapetalae</taxon>
        <taxon>rosids</taxon>
        <taxon>fabids</taxon>
        <taxon>Malpighiales</taxon>
        <taxon>Salicaceae</taxon>
        <taxon>Saliceae</taxon>
        <taxon>Populus</taxon>
    </lineage>
</organism>
<gene>
    <name evidence="1" type="ORF">NC653_011746</name>
</gene>
<accession>A0AAD6W6S3</accession>
<protein>
    <submittedName>
        <fullName evidence="1">Uncharacterized protein</fullName>
    </submittedName>
</protein>